<feature type="compositionally biased region" description="Basic residues" evidence="1">
    <location>
        <begin position="314"/>
        <end position="324"/>
    </location>
</feature>
<accession>A0ABZ1AYY3</accession>
<proteinExistence type="predicted"/>
<dbReference type="InterPro" id="IPR012938">
    <property type="entry name" value="Glc/Sorbosone_DH"/>
</dbReference>
<evidence type="ECO:0000259" key="2">
    <source>
        <dbReference type="Pfam" id="PF07995"/>
    </source>
</evidence>
<sequence>MTVPGIDTAGDGGLLGLAVSPTFLEDGLFYAYVSTATDNRVVRFPLGGTPNPVFTGIPRGETHNGGGLVFGLDGTLYVGTGDVGDPALAGDPASLAGKVLHIDVFGRALGAGPVHSTGHRNVTGLCQSLEAGEVGAPGEESLPTATLYATDDAAQGPDAVDRVTPGADYSVVPPLIEIPAEEGAPGAAPPAVEPSSWPRWTGSGCTRSPWTAPGPWSATRRSSWPASTAGCAPSSSMPRVPSGSPRPTGTASVRRSRRTTGSSGSCRRPRPAPPALTAERQFAPAGRRSPPVPTTDEPQDFSSGCPSSLAPHHPTTKPRRTRRPLAHDDPPPFKRGWPLSLPGRRTRFRRIGSRRDQQRPQTSERGIVAARSQNCQTPRVRSHMCSRVVDSESG</sequence>
<dbReference type="EMBL" id="CP141261">
    <property type="protein sequence ID" value="WRL62633.1"/>
    <property type="molecule type" value="Genomic_DNA"/>
</dbReference>
<dbReference type="Proteomes" id="UP001324287">
    <property type="component" value="Chromosome"/>
</dbReference>
<evidence type="ECO:0000313" key="3">
    <source>
        <dbReference type="EMBL" id="WRL62633.1"/>
    </source>
</evidence>
<dbReference type="PANTHER" id="PTHR19328:SF13">
    <property type="entry name" value="HIPL1 PROTEIN"/>
    <property type="match status" value="1"/>
</dbReference>
<gene>
    <name evidence="3" type="ORF">U6N30_22165</name>
</gene>
<dbReference type="SUPFAM" id="SSF50952">
    <property type="entry name" value="Soluble quinoprotein glucose dehydrogenase"/>
    <property type="match status" value="1"/>
</dbReference>
<feature type="domain" description="Glucose/Sorbosone dehydrogenase" evidence="2">
    <location>
        <begin position="2"/>
        <end position="169"/>
    </location>
</feature>
<reference evidence="3 4" key="1">
    <citation type="submission" date="2023-12" db="EMBL/GenBank/DDBJ databases">
        <title>Blastococcus brunescens sp. nov., an actonobacterium isolated from sandstone collected in sahara desert.</title>
        <authorList>
            <person name="Gtari M."/>
            <person name="Ghodhbane F."/>
        </authorList>
    </citation>
    <scope>NUCLEOTIDE SEQUENCE [LARGE SCALE GENOMIC DNA]</scope>
    <source>
        <strain evidence="3 4">BMG 8361</strain>
    </source>
</reference>
<feature type="region of interest" description="Disordered" evidence="1">
    <location>
        <begin position="180"/>
        <end position="366"/>
    </location>
</feature>
<dbReference type="RefSeq" id="WP_324273985.1">
    <property type="nucleotide sequence ID" value="NZ_CP141261.1"/>
</dbReference>
<name>A0ABZ1AYY3_9ACTN</name>
<dbReference type="InterPro" id="IPR011042">
    <property type="entry name" value="6-blade_b-propeller_TolB-like"/>
</dbReference>
<organism evidence="3 4">
    <name type="scientific">Blastococcus brunescens</name>
    <dbReference type="NCBI Taxonomy" id="1564165"/>
    <lineage>
        <taxon>Bacteria</taxon>
        <taxon>Bacillati</taxon>
        <taxon>Actinomycetota</taxon>
        <taxon>Actinomycetes</taxon>
        <taxon>Geodermatophilales</taxon>
        <taxon>Geodermatophilaceae</taxon>
        <taxon>Blastococcus</taxon>
    </lineage>
</organism>
<protein>
    <submittedName>
        <fullName evidence="3">PQQ-dependent sugar dehydrogenase</fullName>
    </submittedName>
</protein>
<feature type="compositionally biased region" description="Low complexity" evidence="1">
    <location>
        <begin position="248"/>
        <end position="266"/>
    </location>
</feature>
<dbReference type="Gene3D" id="2.120.10.30">
    <property type="entry name" value="TolB, C-terminal domain"/>
    <property type="match status" value="1"/>
</dbReference>
<dbReference type="PANTHER" id="PTHR19328">
    <property type="entry name" value="HEDGEHOG-INTERACTING PROTEIN"/>
    <property type="match status" value="1"/>
</dbReference>
<dbReference type="Pfam" id="PF07995">
    <property type="entry name" value="GSDH"/>
    <property type="match status" value="1"/>
</dbReference>
<keyword evidence="4" id="KW-1185">Reference proteome</keyword>
<evidence type="ECO:0000313" key="4">
    <source>
        <dbReference type="Proteomes" id="UP001324287"/>
    </source>
</evidence>
<evidence type="ECO:0000256" key="1">
    <source>
        <dbReference type="SAM" id="MobiDB-lite"/>
    </source>
</evidence>
<dbReference type="InterPro" id="IPR011041">
    <property type="entry name" value="Quinoprot_gluc/sorb_DH_b-prop"/>
</dbReference>